<reference evidence="3" key="1">
    <citation type="journal article" date="2005" name="Nature">
        <title>The map-based sequence of the rice genome.</title>
        <authorList>
            <consortium name="International rice genome sequencing project (IRGSP)"/>
            <person name="Matsumoto T."/>
            <person name="Wu J."/>
            <person name="Kanamori H."/>
            <person name="Katayose Y."/>
            <person name="Fujisawa M."/>
            <person name="Namiki N."/>
            <person name="Mizuno H."/>
            <person name="Yamamoto K."/>
            <person name="Antonio B.A."/>
            <person name="Baba T."/>
            <person name="Sakata K."/>
            <person name="Nagamura Y."/>
            <person name="Aoki H."/>
            <person name="Arikawa K."/>
            <person name="Arita K."/>
            <person name="Bito T."/>
            <person name="Chiden Y."/>
            <person name="Fujitsuka N."/>
            <person name="Fukunaka R."/>
            <person name="Hamada M."/>
            <person name="Harada C."/>
            <person name="Hayashi A."/>
            <person name="Hijishita S."/>
            <person name="Honda M."/>
            <person name="Hosokawa S."/>
            <person name="Ichikawa Y."/>
            <person name="Idonuma A."/>
            <person name="Iijima M."/>
            <person name="Ikeda M."/>
            <person name="Ikeno M."/>
            <person name="Ito K."/>
            <person name="Ito S."/>
            <person name="Ito T."/>
            <person name="Ito Y."/>
            <person name="Ito Y."/>
            <person name="Iwabuchi A."/>
            <person name="Kamiya K."/>
            <person name="Karasawa W."/>
            <person name="Kurita K."/>
            <person name="Katagiri S."/>
            <person name="Kikuta A."/>
            <person name="Kobayashi H."/>
            <person name="Kobayashi N."/>
            <person name="Machita K."/>
            <person name="Maehara T."/>
            <person name="Masukawa M."/>
            <person name="Mizubayashi T."/>
            <person name="Mukai Y."/>
            <person name="Nagasaki H."/>
            <person name="Nagata Y."/>
            <person name="Naito S."/>
            <person name="Nakashima M."/>
            <person name="Nakama Y."/>
            <person name="Nakamichi Y."/>
            <person name="Nakamura M."/>
            <person name="Meguro A."/>
            <person name="Negishi M."/>
            <person name="Ohta I."/>
            <person name="Ohta T."/>
            <person name="Okamoto M."/>
            <person name="Ono N."/>
            <person name="Saji S."/>
            <person name="Sakaguchi M."/>
            <person name="Sakai K."/>
            <person name="Shibata M."/>
            <person name="Shimokawa T."/>
            <person name="Song J."/>
            <person name="Takazaki Y."/>
            <person name="Terasawa K."/>
            <person name="Tsugane M."/>
            <person name="Tsuji K."/>
            <person name="Ueda S."/>
            <person name="Waki K."/>
            <person name="Yamagata H."/>
            <person name="Yamamoto M."/>
            <person name="Yamamoto S."/>
            <person name="Yamane H."/>
            <person name="Yoshiki S."/>
            <person name="Yoshihara R."/>
            <person name="Yukawa K."/>
            <person name="Zhong H."/>
            <person name="Yano M."/>
            <person name="Yuan Q."/>
            <person name="Ouyang S."/>
            <person name="Liu J."/>
            <person name="Jones K.M."/>
            <person name="Gansberger K."/>
            <person name="Moffat K."/>
            <person name="Hill J."/>
            <person name="Bera J."/>
            <person name="Fadrosh D."/>
            <person name="Jin S."/>
            <person name="Johri S."/>
            <person name="Kim M."/>
            <person name="Overton L."/>
            <person name="Reardon M."/>
            <person name="Tsitrin T."/>
            <person name="Vuong H."/>
            <person name="Weaver B."/>
            <person name="Ciecko A."/>
            <person name="Tallon L."/>
            <person name="Jackson J."/>
            <person name="Pai G."/>
            <person name="Aken S.V."/>
            <person name="Utterback T."/>
            <person name="Reidmuller S."/>
            <person name="Feldblyum T."/>
            <person name="Hsiao J."/>
            <person name="Zismann V."/>
            <person name="Iobst S."/>
            <person name="de Vazeille A.R."/>
            <person name="Buell C.R."/>
            <person name="Ying K."/>
            <person name="Li Y."/>
            <person name="Lu T."/>
            <person name="Huang Y."/>
            <person name="Zhao Q."/>
            <person name="Feng Q."/>
            <person name="Zhang L."/>
            <person name="Zhu J."/>
            <person name="Weng Q."/>
            <person name="Mu J."/>
            <person name="Lu Y."/>
            <person name="Fan D."/>
            <person name="Liu Y."/>
            <person name="Guan J."/>
            <person name="Zhang Y."/>
            <person name="Yu S."/>
            <person name="Liu X."/>
            <person name="Zhang Y."/>
            <person name="Hong G."/>
            <person name="Han B."/>
            <person name="Choisne N."/>
            <person name="Demange N."/>
            <person name="Orjeda G."/>
            <person name="Samain S."/>
            <person name="Cattolico L."/>
            <person name="Pelletier E."/>
            <person name="Couloux A."/>
            <person name="Segurens B."/>
            <person name="Wincker P."/>
            <person name="D'Hont A."/>
            <person name="Scarpelli C."/>
            <person name="Weissenbach J."/>
            <person name="Salanoubat M."/>
            <person name="Quetier F."/>
            <person name="Yu Y."/>
            <person name="Kim H.R."/>
            <person name="Rambo T."/>
            <person name="Currie J."/>
            <person name="Collura K."/>
            <person name="Luo M."/>
            <person name="Yang T."/>
            <person name="Ammiraju J.S.S."/>
            <person name="Engler F."/>
            <person name="Soderlund C."/>
            <person name="Wing R.A."/>
            <person name="Palmer L.E."/>
            <person name="de la Bastide M."/>
            <person name="Spiegel L."/>
            <person name="Nascimento L."/>
            <person name="Zutavern T."/>
            <person name="O'Shaughnessy A."/>
            <person name="Dike S."/>
            <person name="Dedhia N."/>
            <person name="Preston R."/>
            <person name="Balija V."/>
            <person name="McCombie W.R."/>
            <person name="Chow T."/>
            <person name="Chen H."/>
            <person name="Chung M."/>
            <person name="Chen C."/>
            <person name="Shaw J."/>
            <person name="Wu H."/>
            <person name="Hsiao K."/>
            <person name="Chao Y."/>
            <person name="Chu M."/>
            <person name="Cheng C."/>
            <person name="Hour A."/>
            <person name="Lee P."/>
            <person name="Lin S."/>
            <person name="Lin Y."/>
            <person name="Liou J."/>
            <person name="Liu S."/>
            <person name="Hsing Y."/>
            <person name="Raghuvanshi S."/>
            <person name="Mohanty A."/>
            <person name="Bharti A.K."/>
            <person name="Gaur A."/>
            <person name="Gupta V."/>
            <person name="Kumar D."/>
            <person name="Ravi V."/>
            <person name="Vij S."/>
            <person name="Kapur A."/>
            <person name="Khurana P."/>
            <person name="Khurana P."/>
            <person name="Khurana J.P."/>
            <person name="Tyagi A.K."/>
            <person name="Gaikwad K."/>
            <person name="Singh A."/>
            <person name="Dalal V."/>
            <person name="Srivastava S."/>
            <person name="Dixit A."/>
            <person name="Pal A.K."/>
            <person name="Ghazi I.A."/>
            <person name="Yadav M."/>
            <person name="Pandit A."/>
            <person name="Bhargava A."/>
            <person name="Sureshbabu K."/>
            <person name="Batra K."/>
            <person name="Sharma T.R."/>
            <person name="Mohapatra T."/>
            <person name="Singh N.K."/>
            <person name="Messing J."/>
            <person name="Nelson A.B."/>
            <person name="Fuks G."/>
            <person name="Kavchok S."/>
            <person name="Keizer G."/>
            <person name="Linton E."/>
            <person name="Llaca V."/>
            <person name="Song R."/>
            <person name="Tanyolac B."/>
            <person name="Young S."/>
            <person name="Ho-Il K."/>
            <person name="Hahn J.H."/>
            <person name="Sangsakoo G."/>
            <person name="Vanavichit A."/>
            <person name="de Mattos Luiz.A.T."/>
            <person name="Zimmer P.D."/>
            <person name="Malone G."/>
            <person name="Dellagostin O."/>
            <person name="de Oliveira A.C."/>
            <person name="Bevan M."/>
            <person name="Bancroft I."/>
            <person name="Minx P."/>
            <person name="Cordum H."/>
            <person name="Wilson R."/>
            <person name="Cheng Z."/>
            <person name="Jin W."/>
            <person name="Jiang J."/>
            <person name="Leong S.A."/>
            <person name="Iwama H."/>
            <person name="Gojobori T."/>
            <person name="Itoh T."/>
            <person name="Niimura Y."/>
            <person name="Fujii Y."/>
            <person name="Habara T."/>
            <person name="Sakai H."/>
            <person name="Sato Y."/>
            <person name="Wilson G."/>
            <person name="Kumar K."/>
            <person name="McCouch S."/>
            <person name="Juretic N."/>
            <person name="Hoen D."/>
            <person name="Wright S."/>
            <person name="Bruskiewich R."/>
            <person name="Bureau T."/>
            <person name="Miyao A."/>
            <person name="Hirochika H."/>
            <person name="Nishikawa T."/>
            <person name="Kadowaki K."/>
            <person name="Sugiura M."/>
            <person name="Burr B."/>
            <person name="Sasaki T."/>
        </authorList>
    </citation>
    <scope>NUCLEOTIDE SEQUENCE [LARGE SCALE GENOMIC DNA]</scope>
    <source>
        <strain evidence="3">cv. Nipponbare</strain>
    </source>
</reference>
<proteinExistence type="predicted"/>
<sequence length="67" mass="7366">MKNAGEKIKNPKMLTLDPTAVSPALPPPPLPTASPIVVTTSRSWSRTSRRHGDKAWEEGEGLMSKRR</sequence>
<protein>
    <submittedName>
        <fullName evidence="2">Uncharacterized protein</fullName>
    </submittedName>
</protein>
<gene>
    <name evidence="2" type="primary">B1175F05.33</name>
</gene>
<evidence type="ECO:0000313" key="3">
    <source>
        <dbReference type="Proteomes" id="UP000000763"/>
    </source>
</evidence>
<reference evidence="3" key="2">
    <citation type="journal article" date="2008" name="Nucleic Acids Res.">
        <title>The rice annotation project database (RAP-DB): 2008 update.</title>
        <authorList>
            <consortium name="The rice annotation project (RAP)"/>
        </authorList>
    </citation>
    <scope>GENOME REANNOTATION</scope>
    <source>
        <strain evidence="3">cv. Nipponbare</strain>
    </source>
</reference>
<evidence type="ECO:0000313" key="2">
    <source>
        <dbReference type="EMBL" id="BAD26543.1"/>
    </source>
</evidence>
<evidence type="ECO:0000256" key="1">
    <source>
        <dbReference type="SAM" id="MobiDB-lite"/>
    </source>
</evidence>
<accession>Q6H406</accession>
<feature type="region of interest" description="Disordered" evidence="1">
    <location>
        <begin position="1"/>
        <end position="67"/>
    </location>
</feature>
<dbReference type="Proteomes" id="UP000000763">
    <property type="component" value="Chromosome 9"/>
</dbReference>
<dbReference type="AlphaFoldDB" id="Q6H406"/>
<name>Q6H406_ORYSJ</name>
<dbReference type="EMBL" id="AP006562">
    <property type="protein sequence ID" value="BAD26543.1"/>
    <property type="molecule type" value="Genomic_DNA"/>
</dbReference>
<organism evidence="2 3">
    <name type="scientific">Oryza sativa subsp. japonica</name>
    <name type="common">Rice</name>
    <dbReference type="NCBI Taxonomy" id="39947"/>
    <lineage>
        <taxon>Eukaryota</taxon>
        <taxon>Viridiplantae</taxon>
        <taxon>Streptophyta</taxon>
        <taxon>Embryophyta</taxon>
        <taxon>Tracheophyta</taxon>
        <taxon>Spermatophyta</taxon>
        <taxon>Magnoliopsida</taxon>
        <taxon>Liliopsida</taxon>
        <taxon>Poales</taxon>
        <taxon>Poaceae</taxon>
        <taxon>BOP clade</taxon>
        <taxon>Oryzoideae</taxon>
        <taxon>Oryzeae</taxon>
        <taxon>Oryzinae</taxon>
        <taxon>Oryza</taxon>
        <taxon>Oryza sativa</taxon>
    </lineage>
</organism>
<feature type="compositionally biased region" description="Low complexity" evidence="1">
    <location>
        <begin position="33"/>
        <end position="46"/>
    </location>
</feature>